<feature type="domain" description="YdbS-like PH" evidence="2">
    <location>
        <begin position="85"/>
        <end position="152"/>
    </location>
</feature>
<proteinExistence type="predicted"/>
<feature type="transmembrane region" description="Helical" evidence="1">
    <location>
        <begin position="32"/>
        <end position="55"/>
    </location>
</feature>
<dbReference type="PANTHER" id="PTHR37938:SF1">
    <property type="entry name" value="BLL0215 PROTEIN"/>
    <property type="match status" value="1"/>
</dbReference>
<keyword evidence="1" id="KW-0472">Membrane</keyword>
<evidence type="ECO:0000256" key="1">
    <source>
        <dbReference type="SAM" id="Phobius"/>
    </source>
</evidence>
<accession>A0ABU3Q1C8</accession>
<name>A0ABU3Q1C8_9ACTN</name>
<keyword evidence="1" id="KW-1133">Transmembrane helix</keyword>
<sequence length="179" mass="20181">MGLIAAFTDPDTGRHLLRDEGEDVVDEVRHHWVAFIVPVALVVLALALLVAVPFVPLSVGWFPFLLSGLVGLFGVYRVLTVHMDRFVITNMRVYRVNGVFSQQLATMPLTRILDITVKKPLIGRVLGYGHFVFESAAQAQGLRDIRFVARPDERDLAIQRVVARSGLRGRMFDQQQHHR</sequence>
<evidence type="ECO:0000313" key="3">
    <source>
        <dbReference type="EMBL" id="MDT9595144.1"/>
    </source>
</evidence>
<dbReference type="Proteomes" id="UP001268542">
    <property type="component" value="Unassembled WGS sequence"/>
</dbReference>
<reference evidence="3 4" key="1">
    <citation type="submission" date="2023-08" db="EMBL/GenBank/DDBJ databases">
        <title>Nocardioides seae sp. nov., a bacterium isolated from a soil.</title>
        <authorList>
            <person name="Wang X."/>
        </authorList>
    </citation>
    <scope>NUCLEOTIDE SEQUENCE [LARGE SCALE GENOMIC DNA]</scope>
    <source>
        <strain evidence="3 4">YZH12</strain>
    </source>
</reference>
<gene>
    <name evidence="3" type="ORF">RDV89_18800</name>
</gene>
<dbReference type="EMBL" id="JAVYII010000010">
    <property type="protein sequence ID" value="MDT9595144.1"/>
    <property type="molecule type" value="Genomic_DNA"/>
</dbReference>
<dbReference type="InterPro" id="IPR005182">
    <property type="entry name" value="YdbS-like_PH"/>
</dbReference>
<organism evidence="3 4">
    <name type="scientific">Nocardioides imazamoxiresistens</name>
    <dbReference type="NCBI Taxonomy" id="3231893"/>
    <lineage>
        <taxon>Bacteria</taxon>
        <taxon>Bacillati</taxon>
        <taxon>Actinomycetota</taxon>
        <taxon>Actinomycetes</taxon>
        <taxon>Propionibacteriales</taxon>
        <taxon>Nocardioidaceae</taxon>
        <taxon>Nocardioides</taxon>
    </lineage>
</organism>
<keyword evidence="1" id="KW-0812">Transmembrane</keyword>
<evidence type="ECO:0000313" key="4">
    <source>
        <dbReference type="Proteomes" id="UP001268542"/>
    </source>
</evidence>
<dbReference type="Pfam" id="PF03703">
    <property type="entry name" value="bPH_2"/>
    <property type="match status" value="1"/>
</dbReference>
<protein>
    <submittedName>
        <fullName evidence="3">PH domain-containing protein</fullName>
    </submittedName>
</protein>
<dbReference type="RefSeq" id="WP_315735597.1">
    <property type="nucleotide sequence ID" value="NZ_JAVYII010000010.1"/>
</dbReference>
<evidence type="ECO:0000259" key="2">
    <source>
        <dbReference type="Pfam" id="PF03703"/>
    </source>
</evidence>
<feature type="transmembrane region" description="Helical" evidence="1">
    <location>
        <begin position="61"/>
        <end position="79"/>
    </location>
</feature>
<dbReference type="PANTHER" id="PTHR37938">
    <property type="entry name" value="BLL0215 PROTEIN"/>
    <property type="match status" value="1"/>
</dbReference>
<comment type="caution">
    <text evidence="3">The sequence shown here is derived from an EMBL/GenBank/DDBJ whole genome shotgun (WGS) entry which is preliminary data.</text>
</comment>
<keyword evidence="4" id="KW-1185">Reference proteome</keyword>